<feature type="region of interest" description="Disordered" evidence="1">
    <location>
        <begin position="480"/>
        <end position="546"/>
    </location>
</feature>
<gene>
    <name evidence="2" type="ORF">YQE_00731</name>
</gene>
<feature type="region of interest" description="Disordered" evidence="1">
    <location>
        <begin position="375"/>
        <end position="415"/>
    </location>
</feature>
<evidence type="ECO:0000313" key="2">
    <source>
        <dbReference type="EMBL" id="ENN82903.1"/>
    </source>
</evidence>
<accession>N6TXS7</accession>
<feature type="compositionally biased region" description="Basic and acidic residues" evidence="1">
    <location>
        <begin position="516"/>
        <end position="527"/>
    </location>
</feature>
<dbReference type="OrthoDB" id="8192746at2759"/>
<dbReference type="HOGENOM" id="CLU_460987_0_0_1"/>
<dbReference type="AlphaFoldDB" id="N6TXS7"/>
<reference evidence="2" key="1">
    <citation type="journal article" date="2013" name="Genome Biol.">
        <title>Draft genome of the mountain pine beetle, Dendroctonus ponderosae Hopkins, a major forest pest.</title>
        <authorList>
            <person name="Keeling C.I."/>
            <person name="Yuen M.M."/>
            <person name="Liao N.Y."/>
            <person name="Docking T.R."/>
            <person name="Chan S.K."/>
            <person name="Taylor G.A."/>
            <person name="Palmquist D.L."/>
            <person name="Jackman S.D."/>
            <person name="Nguyen A."/>
            <person name="Li M."/>
            <person name="Henderson H."/>
            <person name="Janes J.K."/>
            <person name="Zhao Y."/>
            <person name="Pandoh P."/>
            <person name="Moore R."/>
            <person name="Sperling F.A."/>
            <person name="Huber D.P."/>
            <person name="Birol I."/>
            <person name="Jones S.J."/>
            <person name="Bohlmann J."/>
        </authorList>
    </citation>
    <scope>NUCLEOTIDE SEQUENCE</scope>
</reference>
<dbReference type="OMA" id="NGFYWML"/>
<feature type="region of interest" description="Disordered" evidence="1">
    <location>
        <begin position="327"/>
        <end position="353"/>
    </location>
</feature>
<evidence type="ECO:0000256" key="1">
    <source>
        <dbReference type="SAM" id="MobiDB-lite"/>
    </source>
</evidence>
<dbReference type="EMBL" id="KB737827">
    <property type="protein sequence ID" value="ENN82903.1"/>
    <property type="molecule type" value="Genomic_DNA"/>
</dbReference>
<feature type="compositionally biased region" description="Basic and acidic residues" evidence="1">
    <location>
        <begin position="480"/>
        <end position="500"/>
    </location>
</feature>
<protein>
    <submittedName>
        <fullName evidence="2">Uncharacterized protein</fullName>
    </submittedName>
</protein>
<organism evidence="2">
    <name type="scientific">Dendroctonus ponderosae</name>
    <name type="common">Mountain pine beetle</name>
    <dbReference type="NCBI Taxonomy" id="77166"/>
    <lineage>
        <taxon>Eukaryota</taxon>
        <taxon>Metazoa</taxon>
        <taxon>Ecdysozoa</taxon>
        <taxon>Arthropoda</taxon>
        <taxon>Hexapoda</taxon>
        <taxon>Insecta</taxon>
        <taxon>Pterygota</taxon>
        <taxon>Neoptera</taxon>
        <taxon>Endopterygota</taxon>
        <taxon>Coleoptera</taxon>
        <taxon>Polyphaga</taxon>
        <taxon>Cucujiformia</taxon>
        <taxon>Curculionidae</taxon>
        <taxon>Scolytinae</taxon>
        <taxon>Dendroctonus</taxon>
    </lineage>
</organism>
<name>N6TXS7_DENPD</name>
<feature type="compositionally biased region" description="Low complexity" evidence="1">
    <location>
        <begin position="534"/>
        <end position="546"/>
    </location>
</feature>
<sequence length="592" mass="66255">MGVQPFYNFSFQTDNTEDTIKEVERLIQSNPDLPRLTRGEILDILDNLTKQEHGSILKDISKDSKRDPKALMVVKAYTPLGSDEPAVSTSTENVPLFRQKTTKSSDVKKPYTISKRKPSRGIRIIKPPVLVQAATEINSELEDLLPQEMENSESFIPMPVKNDDSEIKYHSEPSIELEIPEHLKKVVADLNLATPTDPHTVSLTSVAPQSEKSEADRVKDILASIGVYPTSSTNTPSTSTTTNSPNGYAVVDNLSPDMQELLKNFGLLPDPNENVKQNEIPEFNPETAKIDPKSYMGFKPLPADTGSRREMEELLSQFGLLDKNTRSSKSLKKEIPRSNEIADASSNSSNPNIQIEQISIDAVPDDLKPILQNMGFGSTRGGRKVREHPATETLSKSVDDENTPKSSKNHQEFGPIRIMPNGEVQKLGRLLEIMRKLEKLNGSITEDDMDQTDKREFKELISSLKPQNPEDLILLHDQKAPNPVEDDRGLSKNDIKRAEDEVTEQVVTVTSESLPEETKTASIKDLEDSFGGSTDTATETLPETTTPRRSGFYYLMDWNSFFEIDYQNGKRVNLRFQPKVGDPKRFFSVNIP</sequence>
<feature type="non-terminal residue" evidence="2">
    <location>
        <position position="1"/>
    </location>
</feature>
<feature type="compositionally biased region" description="Polar residues" evidence="1">
    <location>
        <begin position="344"/>
        <end position="353"/>
    </location>
</feature>
<proteinExistence type="predicted"/>